<protein>
    <submittedName>
        <fullName evidence="1">(Mediterranean fruit fly) hypothetical protein</fullName>
    </submittedName>
</protein>
<dbReference type="EMBL" id="CAJHJT010000034">
    <property type="protein sequence ID" value="CAD7004077.1"/>
    <property type="molecule type" value="Genomic_DNA"/>
</dbReference>
<gene>
    <name evidence="1" type="ORF">CCAP1982_LOCUS12502</name>
</gene>
<keyword evidence="2" id="KW-1185">Reference proteome</keyword>
<sequence length="149" mass="16535">MSNTKKFHKRLLTSEHSPVSAELEGLGVSLVSVGEIVTLLLVSDTCRRHVMPRRRTMPEKVSTSKLPKCHGIDHCVSHLSIAVPALCKESDVFIFKPTSQQLFVRSAGAHTHLESNPDKSVKPAESPELHISDTVIKPNDMQMAKVYRN</sequence>
<evidence type="ECO:0000313" key="2">
    <source>
        <dbReference type="Proteomes" id="UP000606786"/>
    </source>
</evidence>
<dbReference type="Proteomes" id="UP000606786">
    <property type="component" value="Unassembled WGS sequence"/>
</dbReference>
<comment type="caution">
    <text evidence="1">The sequence shown here is derived from an EMBL/GenBank/DDBJ whole genome shotgun (WGS) entry which is preliminary data.</text>
</comment>
<evidence type="ECO:0000313" key="1">
    <source>
        <dbReference type="EMBL" id="CAD7004077.1"/>
    </source>
</evidence>
<dbReference type="AlphaFoldDB" id="A0A811V2H9"/>
<accession>A0A811V2H9</accession>
<name>A0A811V2H9_CERCA</name>
<reference evidence="1" key="1">
    <citation type="submission" date="2020-11" db="EMBL/GenBank/DDBJ databases">
        <authorList>
            <person name="Whitehead M."/>
        </authorList>
    </citation>
    <scope>NUCLEOTIDE SEQUENCE</scope>
    <source>
        <strain evidence="1">EGII</strain>
    </source>
</reference>
<proteinExistence type="predicted"/>
<organism evidence="1 2">
    <name type="scientific">Ceratitis capitata</name>
    <name type="common">Mediterranean fruit fly</name>
    <name type="synonym">Tephritis capitata</name>
    <dbReference type="NCBI Taxonomy" id="7213"/>
    <lineage>
        <taxon>Eukaryota</taxon>
        <taxon>Metazoa</taxon>
        <taxon>Ecdysozoa</taxon>
        <taxon>Arthropoda</taxon>
        <taxon>Hexapoda</taxon>
        <taxon>Insecta</taxon>
        <taxon>Pterygota</taxon>
        <taxon>Neoptera</taxon>
        <taxon>Endopterygota</taxon>
        <taxon>Diptera</taxon>
        <taxon>Brachycera</taxon>
        <taxon>Muscomorpha</taxon>
        <taxon>Tephritoidea</taxon>
        <taxon>Tephritidae</taxon>
        <taxon>Ceratitis</taxon>
        <taxon>Ceratitis</taxon>
    </lineage>
</organism>